<protein>
    <submittedName>
        <fullName evidence="2">Uncharacterized protein</fullName>
    </submittedName>
</protein>
<name>A0A4Z1KWC4_9HELO</name>
<comment type="caution">
    <text evidence="2">The sequence shown here is derived from an EMBL/GenBank/DDBJ whole genome shotgun (WGS) entry which is preliminary data.</text>
</comment>
<dbReference type="AlphaFoldDB" id="A0A4Z1KWC4"/>
<gene>
    <name evidence="2" type="ORF">BPOR_0145g00010</name>
</gene>
<dbReference type="STRING" id="87229.A0A4Z1KWC4"/>
<evidence type="ECO:0000256" key="1">
    <source>
        <dbReference type="SAM" id="MobiDB-lite"/>
    </source>
</evidence>
<dbReference type="EMBL" id="PQXO01000145">
    <property type="protein sequence ID" value="TGO88716.1"/>
    <property type="molecule type" value="Genomic_DNA"/>
</dbReference>
<organism evidence="2 3">
    <name type="scientific">Botrytis porri</name>
    <dbReference type="NCBI Taxonomy" id="87229"/>
    <lineage>
        <taxon>Eukaryota</taxon>
        <taxon>Fungi</taxon>
        <taxon>Dikarya</taxon>
        <taxon>Ascomycota</taxon>
        <taxon>Pezizomycotina</taxon>
        <taxon>Leotiomycetes</taxon>
        <taxon>Helotiales</taxon>
        <taxon>Sclerotiniaceae</taxon>
        <taxon>Botrytis</taxon>
    </lineage>
</organism>
<dbReference type="Proteomes" id="UP000297280">
    <property type="component" value="Unassembled WGS sequence"/>
</dbReference>
<evidence type="ECO:0000313" key="3">
    <source>
        <dbReference type="Proteomes" id="UP000297280"/>
    </source>
</evidence>
<feature type="compositionally biased region" description="Polar residues" evidence="1">
    <location>
        <begin position="70"/>
        <end position="91"/>
    </location>
</feature>
<accession>A0A4Z1KWC4</accession>
<proteinExistence type="predicted"/>
<feature type="region of interest" description="Disordered" evidence="1">
    <location>
        <begin position="70"/>
        <end position="109"/>
    </location>
</feature>
<sequence length="259" mass="29227">MAEYKYLEYIPFPWTGCNNKGIFLETELVLDMMVISMLEYQAVDFKEAIPGHHSSGKQLIRGLFSKTTLRNNPLSSQGDSSTNRGVITPVNSDDGLPDDSTNNERNTRIRFKPHSPISLIQPTISASHNFQDTMPMLPSHPQHREPTGIGYAIFSPSTHHVPILGTGYHANEIGTRRRTIFPALTKYLATELGRHLAVMCRMYNDYDSLARDKAEKNLNSVNFPEVEKCAGSSMTFHATEKQTTTELQEEKRIDGNRRI</sequence>
<keyword evidence="3" id="KW-1185">Reference proteome</keyword>
<reference evidence="2 3" key="1">
    <citation type="submission" date="2017-12" db="EMBL/GenBank/DDBJ databases">
        <title>Comparative genomics of Botrytis spp.</title>
        <authorList>
            <person name="Valero-Jimenez C.A."/>
            <person name="Tapia P."/>
            <person name="Veloso J."/>
            <person name="Silva-Moreno E."/>
            <person name="Staats M."/>
            <person name="Valdes J.H."/>
            <person name="Van Kan J.A.L."/>
        </authorList>
    </citation>
    <scope>NUCLEOTIDE SEQUENCE [LARGE SCALE GENOMIC DNA]</scope>
    <source>
        <strain evidence="2 3">MUCL3349</strain>
    </source>
</reference>
<evidence type="ECO:0000313" key="2">
    <source>
        <dbReference type="EMBL" id="TGO88716.1"/>
    </source>
</evidence>
<dbReference type="OrthoDB" id="3546915at2759"/>